<name>A0A2P5B0C6_TREOI</name>
<protein>
    <submittedName>
        <fullName evidence="1">Uncharacterized protein</fullName>
    </submittedName>
</protein>
<gene>
    <name evidence="1" type="ORF">TorRG33x02_336130</name>
</gene>
<sequence length="91" mass="9962">HWNSIAAALPGKQTSRGYSTATLARERRGIGIPEPRALRHWNSIAAALPGQNRLPEATALRRLPGSAAALHSILKRVFSEFLEPIWTIDAI</sequence>
<dbReference type="EMBL" id="JXTC01000640">
    <property type="protein sequence ID" value="PON42249.1"/>
    <property type="molecule type" value="Genomic_DNA"/>
</dbReference>
<dbReference type="InParanoid" id="A0A2P5B0C6"/>
<reference evidence="2" key="1">
    <citation type="submission" date="2016-06" db="EMBL/GenBank/DDBJ databases">
        <title>Parallel loss of symbiosis genes in relatives of nitrogen-fixing non-legume Parasponia.</title>
        <authorList>
            <person name="Van Velzen R."/>
            <person name="Holmer R."/>
            <person name="Bu F."/>
            <person name="Rutten L."/>
            <person name="Van Zeijl A."/>
            <person name="Liu W."/>
            <person name="Santuari L."/>
            <person name="Cao Q."/>
            <person name="Sharma T."/>
            <person name="Shen D."/>
            <person name="Roswanjaya Y."/>
            <person name="Wardhani T."/>
            <person name="Kalhor M.S."/>
            <person name="Jansen J."/>
            <person name="Van den Hoogen J."/>
            <person name="Gungor B."/>
            <person name="Hartog M."/>
            <person name="Hontelez J."/>
            <person name="Verver J."/>
            <person name="Yang W.-C."/>
            <person name="Schijlen E."/>
            <person name="Repin R."/>
            <person name="Schilthuizen M."/>
            <person name="Schranz E."/>
            <person name="Heidstra R."/>
            <person name="Miyata K."/>
            <person name="Fedorova E."/>
            <person name="Kohlen W."/>
            <person name="Bisseling T."/>
            <person name="Smit S."/>
            <person name="Geurts R."/>
        </authorList>
    </citation>
    <scope>NUCLEOTIDE SEQUENCE [LARGE SCALE GENOMIC DNA]</scope>
    <source>
        <strain evidence="2">cv. RG33-2</strain>
    </source>
</reference>
<evidence type="ECO:0000313" key="2">
    <source>
        <dbReference type="Proteomes" id="UP000237000"/>
    </source>
</evidence>
<comment type="caution">
    <text evidence="1">The sequence shown here is derived from an EMBL/GenBank/DDBJ whole genome shotgun (WGS) entry which is preliminary data.</text>
</comment>
<accession>A0A2P5B0C6</accession>
<dbReference type="Proteomes" id="UP000237000">
    <property type="component" value="Unassembled WGS sequence"/>
</dbReference>
<feature type="non-terminal residue" evidence="1">
    <location>
        <position position="1"/>
    </location>
</feature>
<organism evidence="1 2">
    <name type="scientific">Trema orientale</name>
    <name type="common">Charcoal tree</name>
    <name type="synonym">Celtis orientalis</name>
    <dbReference type="NCBI Taxonomy" id="63057"/>
    <lineage>
        <taxon>Eukaryota</taxon>
        <taxon>Viridiplantae</taxon>
        <taxon>Streptophyta</taxon>
        <taxon>Embryophyta</taxon>
        <taxon>Tracheophyta</taxon>
        <taxon>Spermatophyta</taxon>
        <taxon>Magnoliopsida</taxon>
        <taxon>eudicotyledons</taxon>
        <taxon>Gunneridae</taxon>
        <taxon>Pentapetalae</taxon>
        <taxon>rosids</taxon>
        <taxon>fabids</taxon>
        <taxon>Rosales</taxon>
        <taxon>Cannabaceae</taxon>
        <taxon>Trema</taxon>
    </lineage>
</organism>
<dbReference type="AlphaFoldDB" id="A0A2P5B0C6"/>
<keyword evidence="2" id="KW-1185">Reference proteome</keyword>
<proteinExistence type="predicted"/>
<evidence type="ECO:0000313" key="1">
    <source>
        <dbReference type="EMBL" id="PON42249.1"/>
    </source>
</evidence>